<evidence type="ECO:0000313" key="3">
    <source>
        <dbReference type="Proteomes" id="UP000521943"/>
    </source>
</evidence>
<name>A0A8H6LXJ8_9AGAR</name>
<feature type="region of interest" description="Disordered" evidence="1">
    <location>
        <begin position="1"/>
        <end position="50"/>
    </location>
</feature>
<feature type="compositionally biased region" description="Polar residues" evidence="1">
    <location>
        <begin position="1"/>
        <end position="13"/>
    </location>
</feature>
<dbReference type="OrthoDB" id="2902375at2759"/>
<evidence type="ECO:0000313" key="2">
    <source>
        <dbReference type="EMBL" id="KAF6745789.1"/>
    </source>
</evidence>
<accession>A0A8H6LXJ8</accession>
<keyword evidence="3" id="KW-1185">Reference proteome</keyword>
<proteinExistence type="predicted"/>
<sequence>MSENPTEEVTGSYQPPVPPQDGDDGYSVIGKTDQSGIKDKDPNPGPQPRMNANAINGEIQGVCDLVASWCDWNRDLFAKELVSYAAGKWTEFNWIICHSAHSYLWMGARGTDYEHWHYELDVWGAGTIGYELYWAKEGFFSLNGDGGFTNVSRGLPISPFPNFCLMRPRRTVGVHWERGEAQ</sequence>
<comment type="caution">
    <text evidence="2">The sequence shown here is derived from an EMBL/GenBank/DDBJ whole genome shotgun (WGS) entry which is preliminary data.</text>
</comment>
<gene>
    <name evidence="2" type="ORF">DFP72DRAFT_924230</name>
</gene>
<dbReference type="EMBL" id="JACGCI010000099">
    <property type="protein sequence ID" value="KAF6745789.1"/>
    <property type="molecule type" value="Genomic_DNA"/>
</dbReference>
<dbReference type="AlphaFoldDB" id="A0A8H6LXJ8"/>
<organism evidence="2 3">
    <name type="scientific">Ephemerocybe angulata</name>
    <dbReference type="NCBI Taxonomy" id="980116"/>
    <lineage>
        <taxon>Eukaryota</taxon>
        <taxon>Fungi</taxon>
        <taxon>Dikarya</taxon>
        <taxon>Basidiomycota</taxon>
        <taxon>Agaricomycotina</taxon>
        <taxon>Agaricomycetes</taxon>
        <taxon>Agaricomycetidae</taxon>
        <taxon>Agaricales</taxon>
        <taxon>Agaricineae</taxon>
        <taxon>Psathyrellaceae</taxon>
        <taxon>Ephemerocybe</taxon>
    </lineage>
</organism>
<protein>
    <submittedName>
        <fullName evidence="2">Uncharacterized protein</fullName>
    </submittedName>
</protein>
<reference evidence="2 3" key="1">
    <citation type="submission" date="2020-07" db="EMBL/GenBank/DDBJ databases">
        <title>Comparative genomics of pyrophilous fungi reveals a link between fire events and developmental genes.</title>
        <authorList>
            <consortium name="DOE Joint Genome Institute"/>
            <person name="Steindorff A.S."/>
            <person name="Carver A."/>
            <person name="Calhoun S."/>
            <person name="Stillman K."/>
            <person name="Liu H."/>
            <person name="Lipzen A."/>
            <person name="Pangilinan J."/>
            <person name="Labutti K."/>
            <person name="Bruns T.D."/>
            <person name="Grigoriev I.V."/>
        </authorList>
    </citation>
    <scope>NUCLEOTIDE SEQUENCE [LARGE SCALE GENOMIC DNA]</scope>
    <source>
        <strain evidence="2 3">CBS 144469</strain>
    </source>
</reference>
<evidence type="ECO:0000256" key="1">
    <source>
        <dbReference type="SAM" id="MobiDB-lite"/>
    </source>
</evidence>
<dbReference type="Proteomes" id="UP000521943">
    <property type="component" value="Unassembled WGS sequence"/>
</dbReference>